<gene>
    <name evidence="1" type="ORF">DU473_05365</name>
</gene>
<keyword evidence="2" id="KW-1185">Reference proteome</keyword>
<organism evidence="1 2">
    <name type="scientific">Campylobacter novaezeelandiae</name>
    <dbReference type="NCBI Taxonomy" id="2267891"/>
    <lineage>
        <taxon>Bacteria</taxon>
        <taxon>Pseudomonadati</taxon>
        <taxon>Campylobacterota</taxon>
        <taxon>Epsilonproteobacteria</taxon>
        <taxon>Campylobacterales</taxon>
        <taxon>Campylobacteraceae</taxon>
        <taxon>Campylobacter</taxon>
    </lineage>
</organism>
<comment type="caution">
    <text evidence="1">The sequence shown here is derived from an EMBL/GenBank/DDBJ whole genome shotgun (WGS) entry which is preliminary data.</text>
</comment>
<accession>A0A4Q9JTJ9</accession>
<reference evidence="1 2" key="1">
    <citation type="submission" date="2018-07" db="EMBL/GenBank/DDBJ databases">
        <title>Campylobacter zealandensis sp. nov., isolated from birds and water in New Zealand.</title>
        <authorList>
            <person name="Wilkinson D.A."/>
            <person name="Biggs P.J."/>
            <person name="French N.P."/>
            <person name="Midwinter A.C."/>
        </authorList>
    </citation>
    <scope>NUCLEOTIDE SEQUENCE [LARGE SCALE GENOMIC DNA]</scope>
    <source>
        <strain evidence="1 2">B423b</strain>
    </source>
</reference>
<dbReference type="AlphaFoldDB" id="A0A4Q9JTJ9"/>
<proteinExistence type="predicted"/>
<protein>
    <submittedName>
        <fullName evidence="1">Capsular biosynthesis protein</fullName>
    </submittedName>
</protein>
<name>A0A4Q9JTJ9_9BACT</name>
<sequence length="76" mass="8917">MQDNASYRIKNTLSYKLGLALINFNKKINNNSILGGGIEYLKLIKELYILKRTHQKQKILYKQITQIFPELTYTPL</sequence>
<evidence type="ECO:0000313" key="1">
    <source>
        <dbReference type="EMBL" id="TBR80463.1"/>
    </source>
</evidence>
<feature type="non-terminal residue" evidence="1">
    <location>
        <position position="76"/>
    </location>
</feature>
<evidence type="ECO:0000313" key="2">
    <source>
        <dbReference type="Proteomes" id="UP000292583"/>
    </source>
</evidence>
<dbReference type="Proteomes" id="UP000292583">
    <property type="component" value="Unassembled WGS sequence"/>
</dbReference>
<dbReference type="EMBL" id="QPGR01000009">
    <property type="protein sequence ID" value="TBR80463.1"/>
    <property type="molecule type" value="Genomic_DNA"/>
</dbReference>